<dbReference type="Pfam" id="PF02615">
    <property type="entry name" value="Ldh_2"/>
    <property type="match status" value="1"/>
</dbReference>
<dbReference type="PANTHER" id="PTHR11091">
    <property type="entry name" value="OXIDOREDUCTASE-RELATED"/>
    <property type="match status" value="1"/>
</dbReference>
<dbReference type="InterPro" id="IPR043143">
    <property type="entry name" value="Mal/L-sulf/L-lact_DH-like_NADP"/>
</dbReference>
<keyword evidence="4" id="KW-1185">Reference proteome</keyword>
<protein>
    <submittedName>
        <fullName evidence="3">Malate/L-lactate dehydrogenase</fullName>
    </submittedName>
</protein>
<dbReference type="Gene3D" id="1.10.1530.10">
    <property type="match status" value="1"/>
</dbReference>
<dbReference type="PANTHER" id="PTHR11091:SF0">
    <property type="entry name" value="MALATE DEHYDROGENASE"/>
    <property type="match status" value="1"/>
</dbReference>
<evidence type="ECO:0000256" key="2">
    <source>
        <dbReference type="ARBA" id="ARBA00023002"/>
    </source>
</evidence>
<proteinExistence type="inferred from homology"/>
<evidence type="ECO:0000256" key="1">
    <source>
        <dbReference type="ARBA" id="ARBA00006056"/>
    </source>
</evidence>
<dbReference type="SUPFAM" id="SSF89733">
    <property type="entry name" value="L-sulfolactate dehydrogenase-like"/>
    <property type="match status" value="1"/>
</dbReference>
<evidence type="ECO:0000313" key="4">
    <source>
        <dbReference type="Proteomes" id="UP001172159"/>
    </source>
</evidence>
<evidence type="ECO:0000313" key="3">
    <source>
        <dbReference type="EMBL" id="KAK0702873.1"/>
    </source>
</evidence>
<dbReference type="Proteomes" id="UP001172159">
    <property type="component" value="Unassembled WGS sequence"/>
</dbReference>
<organism evidence="3 4">
    <name type="scientific">Apiosordaria backusii</name>
    <dbReference type="NCBI Taxonomy" id="314023"/>
    <lineage>
        <taxon>Eukaryota</taxon>
        <taxon>Fungi</taxon>
        <taxon>Dikarya</taxon>
        <taxon>Ascomycota</taxon>
        <taxon>Pezizomycotina</taxon>
        <taxon>Sordariomycetes</taxon>
        <taxon>Sordariomycetidae</taxon>
        <taxon>Sordariales</taxon>
        <taxon>Lasiosphaeriaceae</taxon>
        <taxon>Apiosordaria</taxon>
    </lineage>
</organism>
<dbReference type="Gene3D" id="3.30.1370.60">
    <property type="entry name" value="Hypothetical oxidoreductase yiak, domain 2"/>
    <property type="match status" value="1"/>
</dbReference>
<keyword evidence="2" id="KW-0560">Oxidoreductase</keyword>
<dbReference type="InterPro" id="IPR043144">
    <property type="entry name" value="Mal/L-sulf/L-lact_DH-like_ah"/>
</dbReference>
<accession>A0AA40DK72</accession>
<dbReference type="EMBL" id="JAUKTV010000023">
    <property type="protein sequence ID" value="KAK0702873.1"/>
    <property type="molecule type" value="Genomic_DNA"/>
</dbReference>
<dbReference type="InterPro" id="IPR003767">
    <property type="entry name" value="Malate/L-lactate_DH-like"/>
</dbReference>
<gene>
    <name evidence="3" type="ORF">B0T21DRAFT_378175</name>
</gene>
<dbReference type="InterPro" id="IPR036111">
    <property type="entry name" value="Mal/L-sulfo/L-lacto_DH-like_sf"/>
</dbReference>
<dbReference type="GO" id="GO:0016491">
    <property type="term" value="F:oxidoreductase activity"/>
    <property type="evidence" value="ECO:0007669"/>
    <property type="project" value="UniProtKB-KW"/>
</dbReference>
<sequence>MVGQPVPGMASKGFGRWKKLWWLLYWYPGFVARNLTHRFPAIFSGPTILVKRGPCATAVHSLLDTMITTCQETCPFFTTQLSSHNPCPVYGVAGTMGGAPEYIHVNHKDAQLFVVSLLIASGVSLQNAETVALGLVQADLRGVESHGINRLPSYLARIRSGVLNPKAEPTLTQVTPVVAQVDANNGFGFPAAHLGMKTAIEMAKTFGIGMVSVKHSNHFGMSAWIVKQAVDAGMMSLVFTNSSPALPAWGGKEKLLGVSPIACGAPGREGSIPFILDMAPSVAARGKIHKAKRRGEKIPGDWALDAEGRPTDDPVKALDGGVMLPMSGPKGSGLAIMMDVFSGVLSGSAFAGGVTGPYDMSKPGDVGHFLVAIKPDLFMSMDEFRSRMETLYHRVIGSEKMEGVERIYFPGEIELLTERKRLVEGIPFVQAEIDALNKEAEILKTGRIPVSL</sequence>
<comment type="similarity">
    <text evidence="1">Belongs to the LDH2/MDH2 oxidoreductase family.</text>
</comment>
<dbReference type="AlphaFoldDB" id="A0AA40DK72"/>
<name>A0AA40DK72_9PEZI</name>
<reference evidence="3" key="1">
    <citation type="submission" date="2023-06" db="EMBL/GenBank/DDBJ databases">
        <title>Genome-scale phylogeny and comparative genomics of the fungal order Sordariales.</title>
        <authorList>
            <consortium name="Lawrence Berkeley National Laboratory"/>
            <person name="Hensen N."/>
            <person name="Bonometti L."/>
            <person name="Westerberg I."/>
            <person name="Brannstrom I.O."/>
            <person name="Guillou S."/>
            <person name="Cros-Aarteil S."/>
            <person name="Calhoun S."/>
            <person name="Haridas S."/>
            <person name="Kuo A."/>
            <person name="Mondo S."/>
            <person name="Pangilinan J."/>
            <person name="Riley R."/>
            <person name="Labutti K."/>
            <person name="Andreopoulos B."/>
            <person name="Lipzen A."/>
            <person name="Chen C."/>
            <person name="Yanf M."/>
            <person name="Daum C."/>
            <person name="Ng V."/>
            <person name="Clum A."/>
            <person name="Steindorff A."/>
            <person name="Ohm R."/>
            <person name="Martin F."/>
            <person name="Silar P."/>
            <person name="Natvig D."/>
            <person name="Lalanne C."/>
            <person name="Gautier V."/>
            <person name="Ament-Velasquez S.L."/>
            <person name="Kruys A."/>
            <person name="Hutchinson M.I."/>
            <person name="Powell A.J."/>
            <person name="Barry K."/>
            <person name="Miller A.N."/>
            <person name="Grigoriev I.V."/>
            <person name="Debuchy R."/>
            <person name="Gladieux P."/>
            <person name="Thoren M.H."/>
            <person name="Johannesson H."/>
        </authorList>
    </citation>
    <scope>NUCLEOTIDE SEQUENCE</scope>
    <source>
        <strain evidence="3">CBS 540.89</strain>
    </source>
</reference>
<comment type="caution">
    <text evidence="3">The sequence shown here is derived from an EMBL/GenBank/DDBJ whole genome shotgun (WGS) entry which is preliminary data.</text>
</comment>